<dbReference type="KEGG" id="rtu:PR017_24775"/>
<keyword evidence="5" id="KW-1185">Reference proteome</keyword>
<organism evidence="4 5">
    <name type="scientific">Rhizobium tumorigenes</name>
    <dbReference type="NCBI Taxonomy" id="2041385"/>
    <lineage>
        <taxon>Bacteria</taxon>
        <taxon>Pseudomonadati</taxon>
        <taxon>Pseudomonadota</taxon>
        <taxon>Alphaproteobacteria</taxon>
        <taxon>Hyphomicrobiales</taxon>
        <taxon>Rhizobiaceae</taxon>
        <taxon>Rhizobium/Agrobacterium group</taxon>
        <taxon>Rhizobium</taxon>
    </lineage>
</organism>
<dbReference type="AlphaFoldDB" id="A0AAF1KWE9"/>
<keyword evidence="2" id="KW-0012">Acyltransferase</keyword>
<dbReference type="PANTHER" id="PTHR43800">
    <property type="entry name" value="PEPTIDYL-LYSINE N-ACETYLTRANSFERASE YJAB"/>
    <property type="match status" value="1"/>
</dbReference>
<dbReference type="PROSITE" id="PS51186">
    <property type="entry name" value="GNAT"/>
    <property type="match status" value="1"/>
</dbReference>
<dbReference type="GO" id="GO:0016747">
    <property type="term" value="F:acyltransferase activity, transferring groups other than amino-acyl groups"/>
    <property type="evidence" value="ECO:0007669"/>
    <property type="project" value="InterPro"/>
</dbReference>
<dbReference type="InterPro" id="IPR016181">
    <property type="entry name" value="Acyl_CoA_acyltransferase"/>
</dbReference>
<evidence type="ECO:0000313" key="5">
    <source>
        <dbReference type="Proteomes" id="UP000249499"/>
    </source>
</evidence>
<protein>
    <submittedName>
        <fullName evidence="4">GNAT family N-acetyltransferase</fullName>
    </submittedName>
</protein>
<sequence>MELKPPLSPGYSTVLPGQIASVVTCLEMRRRPELSVPEQDGMSFRHWESPDLGEYRALYRAVGENWLWVSRLEMPDDELTAMLADRNVETYYLEAGSEKIGFLELDFRESGQCEIVYCGLVAGAIGQGGGRYLMANALDAAWSRDIDRLWLHTCHFDHPSAYAFYCRSGFTPFQFMVEVIADPRLSGTIPKTAAPHVPLLEA</sequence>
<proteinExistence type="predicted"/>
<dbReference type="CDD" id="cd04301">
    <property type="entry name" value="NAT_SF"/>
    <property type="match status" value="1"/>
</dbReference>
<dbReference type="PANTHER" id="PTHR43800:SF1">
    <property type="entry name" value="PEPTIDYL-LYSINE N-ACETYLTRANSFERASE YJAB"/>
    <property type="match status" value="1"/>
</dbReference>
<evidence type="ECO:0000256" key="2">
    <source>
        <dbReference type="ARBA" id="ARBA00023315"/>
    </source>
</evidence>
<reference evidence="5" key="2">
    <citation type="journal article" date="2023" name="MicrobiologyOpen">
        <title>Genomics of the tumorigenes clade of the family Rhizobiaceae and description of Rhizobium rhododendri sp. nov.</title>
        <authorList>
            <person name="Kuzmanovic N."/>
            <person name="diCenzo G.C."/>
            <person name="Bunk B."/>
            <person name="Sproeer C."/>
            <person name="Fruehling A."/>
            <person name="Neumann-Schaal M."/>
            <person name="Overmann J."/>
            <person name="Smalla K."/>
        </authorList>
    </citation>
    <scope>NUCLEOTIDE SEQUENCE [LARGE SCALE GENOMIC DNA]</scope>
    <source>
        <strain evidence="5">1078</strain>
        <plasmid evidence="5">unnamed1</plasmid>
    </source>
</reference>
<dbReference type="Gene3D" id="3.40.630.30">
    <property type="match status" value="1"/>
</dbReference>
<dbReference type="EMBL" id="CP117258">
    <property type="protein sequence ID" value="WFR98531.1"/>
    <property type="molecule type" value="Genomic_DNA"/>
</dbReference>
<reference evidence="4 5" key="1">
    <citation type="journal article" date="2018" name="Sci. Rep.">
        <title>Rhizobium tumorigenes sp. nov., a novel plant tumorigenic bacterium isolated from cane gall tumors on thornless blackberry.</title>
        <authorList>
            <person name="Kuzmanovi N."/>
            <person name="Smalla K."/>
            <person name="Gronow S."/>
            <person name="PuBawska J."/>
        </authorList>
    </citation>
    <scope>NUCLEOTIDE SEQUENCE [LARGE SCALE GENOMIC DNA]</scope>
    <source>
        <strain evidence="4 5">1078</strain>
    </source>
</reference>
<evidence type="ECO:0000259" key="3">
    <source>
        <dbReference type="PROSITE" id="PS51186"/>
    </source>
</evidence>
<gene>
    <name evidence="4" type="ORF">PR017_24775</name>
</gene>
<accession>A0AAF1KWE9</accession>
<keyword evidence="4" id="KW-0614">Plasmid</keyword>
<evidence type="ECO:0000313" key="4">
    <source>
        <dbReference type="EMBL" id="WFR98531.1"/>
    </source>
</evidence>
<geneLocation type="plasmid" evidence="4 5">
    <name>unnamed1</name>
</geneLocation>
<keyword evidence="1" id="KW-0808">Transferase</keyword>
<dbReference type="RefSeq" id="WP_111221542.1">
    <property type="nucleotide sequence ID" value="NZ_CP117258.1"/>
</dbReference>
<dbReference type="Pfam" id="PF00583">
    <property type="entry name" value="Acetyltransf_1"/>
    <property type="match status" value="1"/>
</dbReference>
<dbReference type="Proteomes" id="UP000249499">
    <property type="component" value="Plasmid unnamed1"/>
</dbReference>
<evidence type="ECO:0000256" key="1">
    <source>
        <dbReference type="ARBA" id="ARBA00022679"/>
    </source>
</evidence>
<feature type="domain" description="N-acetyltransferase" evidence="3">
    <location>
        <begin position="42"/>
        <end position="192"/>
    </location>
</feature>
<name>A0AAF1KWE9_9HYPH</name>
<dbReference type="SUPFAM" id="SSF55729">
    <property type="entry name" value="Acyl-CoA N-acyltransferases (Nat)"/>
    <property type="match status" value="1"/>
</dbReference>
<dbReference type="InterPro" id="IPR000182">
    <property type="entry name" value="GNAT_dom"/>
</dbReference>